<dbReference type="STRING" id="1798683.A3C90_04610"/>
<reference evidence="2 3" key="1">
    <citation type="journal article" date="2016" name="Nat. Commun.">
        <title>Thousands of microbial genomes shed light on interconnected biogeochemical processes in an aquifer system.</title>
        <authorList>
            <person name="Anantharaman K."/>
            <person name="Brown C.T."/>
            <person name="Hug L.A."/>
            <person name="Sharon I."/>
            <person name="Castelle C.J."/>
            <person name="Probst A.J."/>
            <person name="Thomas B.C."/>
            <person name="Singh A."/>
            <person name="Wilkins M.J."/>
            <person name="Karaoz U."/>
            <person name="Brodie E.L."/>
            <person name="Williams K.H."/>
            <person name="Hubbard S.S."/>
            <person name="Banfield J.F."/>
        </authorList>
    </citation>
    <scope>NUCLEOTIDE SEQUENCE [LARGE SCALE GENOMIC DNA]</scope>
</reference>
<dbReference type="Proteomes" id="UP000177457">
    <property type="component" value="Unassembled WGS sequence"/>
</dbReference>
<dbReference type="Gene3D" id="3.30.2310.20">
    <property type="entry name" value="RelE-like"/>
    <property type="match status" value="1"/>
</dbReference>
<gene>
    <name evidence="2" type="ORF">A3C90_04610</name>
</gene>
<comment type="caution">
    <text evidence="2">The sequence shown here is derived from an EMBL/GenBank/DDBJ whole genome shotgun (WGS) entry which is preliminary data.</text>
</comment>
<dbReference type="InterPro" id="IPR035093">
    <property type="entry name" value="RelE/ParE_toxin_dom_sf"/>
</dbReference>
<accession>A0A1F6MQG0</accession>
<organism evidence="2 3">
    <name type="scientific">Candidatus Magasanikbacteria bacterium RIFCSPHIGHO2_02_FULL_51_14</name>
    <dbReference type="NCBI Taxonomy" id="1798683"/>
    <lineage>
        <taxon>Bacteria</taxon>
        <taxon>Candidatus Magasanikiibacteriota</taxon>
    </lineage>
</organism>
<proteinExistence type="predicted"/>
<evidence type="ECO:0000313" key="2">
    <source>
        <dbReference type="EMBL" id="OGH73877.1"/>
    </source>
</evidence>
<dbReference type="SUPFAM" id="SSF143011">
    <property type="entry name" value="RelE-like"/>
    <property type="match status" value="1"/>
</dbReference>
<dbReference type="NCBIfam" id="TIGR02385">
    <property type="entry name" value="RelE_StbE"/>
    <property type="match status" value="1"/>
</dbReference>
<protein>
    <recommendedName>
        <fullName evidence="4">Toxin YoeB</fullName>
    </recommendedName>
</protein>
<name>A0A1F6MQG0_9BACT</name>
<keyword evidence="1" id="KW-1277">Toxin-antitoxin system</keyword>
<dbReference type="AlphaFoldDB" id="A0A1F6MQG0"/>
<sequence>MIEIVYSRSFLKDAKHLPAATQTKLADVIVLLSIHPFDTRLHTKKLSGELTGYFSCRITRDWRVIFLFHDKDTIELLAVGHRKDMYR</sequence>
<evidence type="ECO:0008006" key="4">
    <source>
        <dbReference type="Google" id="ProtNLM"/>
    </source>
</evidence>
<dbReference type="EMBL" id="MFQE01000009">
    <property type="protein sequence ID" value="OGH73877.1"/>
    <property type="molecule type" value="Genomic_DNA"/>
</dbReference>
<dbReference type="InterPro" id="IPR007712">
    <property type="entry name" value="RelE/ParE_toxin"/>
</dbReference>
<evidence type="ECO:0000256" key="1">
    <source>
        <dbReference type="ARBA" id="ARBA00022649"/>
    </source>
</evidence>
<dbReference type="Pfam" id="PF05016">
    <property type="entry name" value="ParE_toxin"/>
    <property type="match status" value="1"/>
</dbReference>
<evidence type="ECO:0000313" key="3">
    <source>
        <dbReference type="Proteomes" id="UP000177457"/>
    </source>
</evidence>